<protein>
    <submittedName>
        <fullName evidence="5">Filament-like plant protein</fullName>
    </submittedName>
</protein>
<dbReference type="EMBL" id="JACGWO010000004">
    <property type="protein sequence ID" value="KAK4429644.1"/>
    <property type="molecule type" value="Genomic_DNA"/>
</dbReference>
<feature type="compositionally biased region" description="Low complexity" evidence="4">
    <location>
        <begin position="624"/>
        <end position="635"/>
    </location>
</feature>
<reference evidence="5" key="1">
    <citation type="submission" date="2020-06" db="EMBL/GenBank/DDBJ databases">
        <authorList>
            <person name="Li T."/>
            <person name="Hu X."/>
            <person name="Zhang T."/>
            <person name="Song X."/>
            <person name="Zhang H."/>
            <person name="Dai N."/>
            <person name="Sheng W."/>
            <person name="Hou X."/>
            <person name="Wei L."/>
        </authorList>
    </citation>
    <scope>NUCLEOTIDE SEQUENCE</scope>
    <source>
        <strain evidence="5">3651</strain>
        <tissue evidence="5">Leaf</tissue>
    </source>
</reference>
<feature type="compositionally biased region" description="Low complexity" evidence="4">
    <location>
        <begin position="601"/>
        <end position="612"/>
    </location>
</feature>
<evidence type="ECO:0000256" key="1">
    <source>
        <dbReference type="ARBA" id="ARBA00005921"/>
    </source>
</evidence>
<dbReference type="PANTHER" id="PTHR31580">
    <property type="entry name" value="FILAMENT-LIKE PLANT PROTEIN 4"/>
    <property type="match status" value="1"/>
</dbReference>
<dbReference type="Pfam" id="PF05911">
    <property type="entry name" value="FPP"/>
    <property type="match status" value="4"/>
</dbReference>
<evidence type="ECO:0000313" key="6">
    <source>
        <dbReference type="Proteomes" id="UP001293254"/>
    </source>
</evidence>
<feature type="compositionally biased region" description="Basic and acidic residues" evidence="4">
    <location>
        <begin position="32"/>
        <end position="44"/>
    </location>
</feature>
<dbReference type="Proteomes" id="UP001293254">
    <property type="component" value="Unassembled WGS sequence"/>
</dbReference>
<evidence type="ECO:0000256" key="4">
    <source>
        <dbReference type="SAM" id="MobiDB-lite"/>
    </source>
</evidence>
<evidence type="ECO:0000256" key="2">
    <source>
        <dbReference type="ARBA" id="ARBA00023054"/>
    </source>
</evidence>
<comment type="similarity">
    <text evidence="1">Belongs to the FPP family.</text>
</comment>
<evidence type="ECO:0000313" key="5">
    <source>
        <dbReference type="EMBL" id="KAK4429644.1"/>
    </source>
</evidence>
<feature type="compositionally biased region" description="Polar residues" evidence="4">
    <location>
        <begin position="45"/>
        <end position="58"/>
    </location>
</feature>
<reference evidence="5" key="2">
    <citation type="journal article" date="2024" name="Plant">
        <title>Genomic evolution and insights into agronomic trait innovations of Sesamum species.</title>
        <authorList>
            <person name="Miao H."/>
            <person name="Wang L."/>
            <person name="Qu L."/>
            <person name="Liu H."/>
            <person name="Sun Y."/>
            <person name="Le M."/>
            <person name="Wang Q."/>
            <person name="Wei S."/>
            <person name="Zheng Y."/>
            <person name="Lin W."/>
            <person name="Duan Y."/>
            <person name="Cao H."/>
            <person name="Xiong S."/>
            <person name="Wang X."/>
            <person name="Wei L."/>
            <person name="Li C."/>
            <person name="Ma Q."/>
            <person name="Ju M."/>
            <person name="Zhao R."/>
            <person name="Li G."/>
            <person name="Mu C."/>
            <person name="Tian Q."/>
            <person name="Mei H."/>
            <person name="Zhang T."/>
            <person name="Gao T."/>
            <person name="Zhang H."/>
        </authorList>
    </citation>
    <scope>NUCLEOTIDE SEQUENCE</scope>
    <source>
        <strain evidence="5">3651</strain>
    </source>
</reference>
<dbReference type="SUPFAM" id="SSF57997">
    <property type="entry name" value="Tropomyosin"/>
    <property type="match status" value="1"/>
</dbReference>
<feature type="region of interest" description="Disordered" evidence="4">
    <location>
        <begin position="265"/>
        <end position="322"/>
    </location>
</feature>
<organism evidence="5 6">
    <name type="scientific">Sesamum alatum</name>
    <dbReference type="NCBI Taxonomy" id="300844"/>
    <lineage>
        <taxon>Eukaryota</taxon>
        <taxon>Viridiplantae</taxon>
        <taxon>Streptophyta</taxon>
        <taxon>Embryophyta</taxon>
        <taxon>Tracheophyta</taxon>
        <taxon>Spermatophyta</taxon>
        <taxon>Magnoliopsida</taxon>
        <taxon>eudicotyledons</taxon>
        <taxon>Gunneridae</taxon>
        <taxon>Pentapetalae</taxon>
        <taxon>asterids</taxon>
        <taxon>lamiids</taxon>
        <taxon>Lamiales</taxon>
        <taxon>Pedaliaceae</taxon>
        <taxon>Sesamum</taxon>
    </lineage>
</organism>
<dbReference type="InterPro" id="IPR008587">
    <property type="entry name" value="FPP_plant"/>
</dbReference>
<comment type="caution">
    <text evidence="5">The sequence shown here is derived from an EMBL/GenBank/DDBJ whole genome shotgun (WGS) entry which is preliminary data.</text>
</comment>
<dbReference type="AlphaFoldDB" id="A0AAE1YGA4"/>
<feature type="compositionally biased region" description="Polar residues" evidence="4">
    <location>
        <begin position="313"/>
        <end position="322"/>
    </location>
</feature>
<sequence length="657" mass="72653">MEKKKWLWKRKSSERSPGESESSGSFSSNSERYSDEQDALRESANDSTQSPEVTSKASMTDDEVKESMKSLMEKLSAALVNVSAKEDLVKQHAKVAEEAVAGWEKAENEVASLKQQLEVAVQQNLNLEVRVSHLDGALKECVRQLRQARDEQEKRISDSIAEKTTDWESTKAELEKQIIELRAQAEAARTENPAIIDRKSLLVLETLEKENLFLKQELKSRCKELEIMSIERDLSTQAAETASKLQLESIKKVAKLEAECRRLQSVARKSSPVSNPKSSAASSFHAESLTDSHSDSGERLNSVDSDTRRTRNVDSNGSEASCSDSWASALIAELDQFKNGKPLPKSLAACSAEIDIMDDFLEMERLAALPETKSKALLTPSESAPGESNSTDITSRTELDSMIERVAELEKKLEKIEAEKIQLETALDESRGSLKVAQSRMSETETMLEELQKELTAVNKAKELLESQLISMEVEARTMSANMDSLNGEIEKERKLSAEVTVKCQELENELTRTVQETEIQHATNSTGDVKLKQEDLAVAADKLVECQKTIASLGRQLKSLATLEDFLIDTSNIPGFSRDGPLLSGSGGEITKSTSNNTFSDSDMSRTSTTDKSSHLKNRNSEESSPLSAPSAKSRNGFGKFFSRNKSVMEVNNCQE</sequence>
<feature type="region of interest" description="Disordered" evidence="4">
    <location>
        <begin position="578"/>
        <end position="640"/>
    </location>
</feature>
<keyword evidence="6" id="KW-1185">Reference proteome</keyword>
<proteinExistence type="inferred from homology"/>
<name>A0AAE1YGA4_9LAMI</name>
<feature type="coiled-coil region" evidence="3">
    <location>
        <begin position="399"/>
        <end position="517"/>
    </location>
</feature>
<feature type="compositionally biased region" description="Low complexity" evidence="4">
    <location>
        <begin position="19"/>
        <end position="31"/>
    </location>
</feature>
<feature type="coiled-coil region" evidence="3">
    <location>
        <begin position="96"/>
        <end position="224"/>
    </location>
</feature>
<evidence type="ECO:0000256" key="3">
    <source>
        <dbReference type="SAM" id="Coils"/>
    </source>
</evidence>
<accession>A0AAE1YGA4</accession>
<feature type="region of interest" description="Disordered" evidence="4">
    <location>
        <begin position="1"/>
        <end position="68"/>
    </location>
</feature>
<feature type="compositionally biased region" description="Basic and acidic residues" evidence="4">
    <location>
        <begin position="288"/>
        <end position="298"/>
    </location>
</feature>
<feature type="compositionally biased region" description="Basic and acidic residues" evidence="4">
    <location>
        <begin position="1"/>
        <end position="18"/>
    </location>
</feature>
<dbReference type="PANTHER" id="PTHR31580:SF5">
    <property type="entry name" value="FILAMENT-LIKE PLANT PROTEIN 1-RELATED"/>
    <property type="match status" value="1"/>
</dbReference>
<feature type="compositionally biased region" description="Polar residues" evidence="4">
    <location>
        <begin position="267"/>
        <end position="282"/>
    </location>
</feature>
<gene>
    <name evidence="5" type="ORF">Salat_1265000</name>
</gene>
<keyword evidence="2 3" id="KW-0175">Coiled coil</keyword>